<dbReference type="EMBL" id="JAHUTJ010034136">
    <property type="protein sequence ID" value="MED6277739.1"/>
    <property type="molecule type" value="Genomic_DNA"/>
</dbReference>
<protein>
    <submittedName>
        <fullName evidence="4">Carnitine O-palmitoyltransferase 1, liver isoform</fullName>
    </submittedName>
</protein>
<dbReference type="Proteomes" id="UP001352852">
    <property type="component" value="Unassembled WGS sequence"/>
</dbReference>
<comment type="similarity">
    <text evidence="1">Belongs to the carnitine/choline acetyltransferase family.</text>
</comment>
<dbReference type="PANTHER" id="PTHR22589">
    <property type="entry name" value="CARNITINE O-ACYLTRANSFERASE"/>
    <property type="match status" value="1"/>
</dbReference>
<dbReference type="SUPFAM" id="SSF52777">
    <property type="entry name" value="CoA-dependent acyltransferases"/>
    <property type="match status" value="1"/>
</dbReference>
<feature type="region of interest" description="Disordered" evidence="2">
    <location>
        <begin position="104"/>
        <end position="125"/>
    </location>
</feature>
<dbReference type="Pfam" id="PF00755">
    <property type="entry name" value="Carn_acyltransf"/>
    <property type="match status" value="1"/>
</dbReference>
<evidence type="ECO:0000313" key="4">
    <source>
        <dbReference type="EMBL" id="MED6277739.1"/>
    </source>
</evidence>
<name>A0ABU7DTV7_9TELE</name>
<gene>
    <name evidence="4" type="primary">CPT1A_3</name>
    <name evidence="4" type="ORF">CHARACLAT_016556</name>
</gene>
<organism evidence="4 5">
    <name type="scientific">Characodon lateralis</name>
    <dbReference type="NCBI Taxonomy" id="208331"/>
    <lineage>
        <taxon>Eukaryota</taxon>
        <taxon>Metazoa</taxon>
        <taxon>Chordata</taxon>
        <taxon>Craniata</taxon>
        <taxon>Vertebrata</taxon>
        <taxon>Euteleostomi</taxon>
        <taxon>Actinopterygii</taxon>
        <taxon>Neopterygii</taxon>
        <taxon>Teleostei</taxon>
        <taxon>Neoteleostei</taxon>
        <taxon>Acanthomorphata</taxon>
        <taxon>Ovalentaria</taxon>
        <taxon>Atherinomorphae</taxon>
        <taxon>Cyprinodontiformes</taxon>
        <taxon>Goodeidae</taxon>
        <taxon>Characodon</taxon>
    </lineage>
</organism>
<reference evidence="4 5" key="1">
    <citation type="submission" date="2021-06" db="EMBL/GenBank/DDBJ databases">
        <authorList>
            <person name="Palmer J.M."/>
        </authorList>
    </citation>
    <scope>NUCLEOTIDE SEQUENCE [LARGE SCALE GENOMIC DNA]</scope>
    <source>
        <strain evidence="4 5">CL_MEX2019</strain>
        <tissue evidence="4">Muscle</tissue>
    </source>
</reference>
<dbReference type="Gene3D" id="3.30.559.10">
    <property type="entry name" value="Chloramphenicol acetyltransferase-like domain"/>
    <property type="match status" value="1"/>
</dbReference>
<feature type="compositionally biased region" description="Polar residues" evidence="2">
    <location>
        <begin position="106"/>
        <end position="125"/>
    </location>
</feature>
<feature type="domain" description="Choline/carnitine acyltransferase" evidence="3">
    <location>
        <begin position="17"/>
        <end position="94"/>
    </location>
</feature>
<dbReference type="InterPro" id="IPR023213">
    <property type="entry name" value="CAT-like_dom_sf"/>
</dbReference>
<proteinExistence type="inferred from homology"/>
<evidence type="ECO:0000313" key="5">
    <source>
        <dbReference type="Proteomes" id="UP001352852"/>
    </source>
</evidence>
<evidence type="ECO:0000259" key="3">
    <source>
        <dbReference type="Pfam" id="PF00755"/>
    </source>
</evidence>
<dbReference type="InterPro" id="IPR000542">
    <property type="entry name" value="Carn_acyl_trans"/>
</dbReference>
<comment type="caution">
    <text evidence="4">The sequence shown here is derived from an EMBL/GenBank/DDBJ whole genome shotgun (WGS) entry which is preliminary data.</text>
</comment>
<dbReference type="PANTHER" id="PTHR22589:SF105">
    <property type="entry name" value="CARNITINE O-PALMITOYLTRANSFERASE"/>
    <property type="match status" value="1"/>
</dbReference>
<evidence type="ECO:0000256" key="1">
    <source>
        <dbReference type="ARBA" id="ARBA00005232"/>
    </source>
</evidence>
<keyword evidence="5" id="KW-1185">Reference proteome</keyword>
<sequence length="125" mass="13785">MMRTRTADTLQPHEVLSESWRLSTSQTPVQQLELFDLKNHPDYISLGGGFGPVADDGYGVSYIIVGEDLINFHVSSKHSCSETDSHKFGAQIQKALQDIMALLSNDAKTSPSSKVTNQPQSKKLH</sequence>
<accession>A0ABU7DTV7</accession>
<dbReference type="InterPro" id="IPR039551">
    <property type="entry name" value="Cho/carn_acyl_trans"/>
</dbReference>
<evidence type="ECO:0000256" key="2">
    <source>
        <dbReference type="SAM" id="MobiDB-lite"/>
    </source>
</evidence>